<evidence type="ECO:0000313" key="3">
    <source>
        <dbReference type="EMBL" id="MBO0360818.1"/>
    </source>
</evidence>
<evidence type="ECO:0000256" key="2">
    <source>
        <dbReference type="SAM" id="Phobius"/>
    </source>
</evidence>
<dbReference type="EMBL" id="JAFLQZ010000024">
    <property type="protein sequence ID" value="MBO0360818.1"/>
    <property type="molecule type" value="Genomic_DNA"/>
</dbReference>
<gene>
    <name evidence="3" type="ORF">J0X19_22855</name>
</gene>
<comment type="caution">
    <text evidence="3">The sequence shown here is derived from an EMBL/GenBank/DDBJ whole genome shotgun (WGS) entry which is preliminary data.</text>
</comment>
<keyword evidence="2" id="KW-0472">Membrane</keyword>
<dbReference type="RefSeq" id="WP_206986728.1">
    <property type="nucleotide sequence ID" value="NZ_JAFLQZ010000024.1"/>
</dbReference>
<feature type="region of interest" description="Disordered" evidence="1">
    <location>
        <begin position="35"/>
        <end position="59"/>
    </location>
</feature>
<evidence type="ECO:0000256" key="1">
    <source>
        <dbReference type="SAM" id="MobiDB-lite"/>
    </source>
</evidence>
<accession>A0A939F3P6</accession>
<name>A0A939F3P6_9BACT</name>
<protein>
    <recommendedName>
        <fullName evidence="5">Type II secretion system protein GspC N-terminal domain-containing protein</fullName>
    </recommendedName>
</protein>
<evidence type="ECO:0008006" key="5">
    <source>
        <dbReference type="Google" id="ProtNLM"/>
    </source>
</evidence>
<dbReference type="AlphaFoldDB" id="A0A939F3P6"/>
<proteinExistence type="predicted"/>
<sequence length="183" mass="20241">MKNKRLAYVLLPVTVVIWGSIFFRVWSSLDQEAASPQPSQSSATLPVRPREGASTPKLQLNYPDPFLAGGYQTTVNPSAEQVSISSGRAVVHTPIAFKVLHPVTSPPPQSIASEIIWPRVEYLGAIENQRKNTRVAMVVINGGQYLLKEKSEQNGLRVETIGQDSIKVRFQQQGRVIHRLASK</sequence>
<feature type="transmembrane region" description="Helical" evidence="2">
    <location>
        <begin position="7"/>
        <end position="26"/>
    </location>
</feature>
<keyword evidence="4" id="KW-1185">Reference proteome</keyword>
<keyword evidence="2" id="KW-0812">Transmembrane</keyword>
<dbReference type="Proteomes" id="UP000664144">
    <property type="component" value="Unassembled WGS sequence"/>
</dbReference>
<evidence type="ECO:0000313" key="4">
    <source>
        <dbReference type="Proteomes" id="UP000664144"/>
    </source>
</evidence>
<keyword evidence="2" id="KW-1133">Transmembrane helix</keyword>
<reference evidence="3" key="1">
    <citation type="submission" date="2021-03" db="EMBL/GenBank/DDBJ databases">
        <authorList>
            <person name="Kim M.K."/>
        </authorList>
    </citation>
    <scope>NUCLEOTIDE SEQUENCE</scope>
    <source>
        <strain evidence="3">BT186</strain>
    </source>
</reference>
<organism evidence="3 4">
    <name type="scientific">Hymenobacter telluris</name>
    <dbReference type="NCBI Taxonomy" id="2816474"/>
    <lineage>
        <taxon>Bacteria</taxon>
        <taxon>Pseudomonadati</taxon>
        <taxon>Bacteroidota</taxon>
        <taxon>Cytophagia</taxon>
        <taxon>Cytophagales</taxon>
        <taxon>Hymenobacteraceae</taxon>
        <taxon>Hymenobacter</taxon>
    </lineage>
</organism>